<proteinExistence type="predicted"/>
<dbReference type="PANTHER" id="PTHR12110:SF48">
    <property type="entry name" value="BLL3656 PROTEIN"/>
    <property type="match status" value="1"/>
</dbReference>
<keyword evidence="3" id="KW-1185">Reference proteome</keyword>
<feature type="domain" description="Xylose isomerase-like TIM barrel" evidence="1">
    <location>
        <begin position="35"/>
        <end position="271"/>
    </location>
</feature>
<dbReference type="Proteomes" id="UP000275401">
    <property type="component" value="Unassembled WGS sequence"/>
</dbReference>
<keyword evidence="2" id="KW-0413">Isomerase</keyword>
<dbReference type="RefSeq" id="WP_123102775.1">
    <property type="nucleotide sequence ID" value="NZ_RIBZ01000289.1"/>
</dbReference>
<dbReference type="SUPFAM" id="SSF51658">
    <property type="entry name" value="Xylose isomerase-like"/>
    <property type="match status" value="1"/>
</dbReference>
<dbReference type="Pfam" id="PF01261">
    <property type="entry name" value="AP_endonuc_2"/>
    <property type="match status" value="1"/>
</dbReference>
<reference evidence="2 3" key="1">
    <citation type="submission" date="2018-11" db="EMBL/GenBank/DDBJ databases">
        <title>The Potential of Streptomyces as Biocontrol Agents against the Tomato grey mould, Botrytis cinerea (Gray mold) Frontiers in Microbiology.</title>
        <authorList>
            <person name="Li D."/>
        </authorList>
    </citation>
    <scope>NUCLEOTIDE SEQUENCE [LARGE SCALE GENOMIC DNA]</scope>
    <source>
        <strain evidence="2 3">NEAU-LD23</strain>
    </source>
</reference>
<dbReference type="Gene3D" id="3.20.20.150">
    <property type="entry name" value="Divalent-metal-dependent TIM barrel enzymes"/>
    <property type="match status" value="1"/>
</dbReference>
<evidence type="ECO:0000313" key="3">
    <source>
        <dbReference type="Proteomes" id="UP000275401"/>
    </source>
</evidence>
<dbReference type="GO" id="GO:0016853">
    <property type="term" value="F:isomerase activity"/>
    <property type="evidence" value="ECO:0007669"/>
    <property type="project" value="UniProtKB-KW"/>
</dbReference>
<organism evidence="2 3">
    <name type="scientific">Streptomyces botrytidirepellens</name>
    <dbReference type="NCBI Taxonomy" id="2486417"/>
    <lineage>
        <taxon>Bacteria</taxon>
        <taxon>Bacillati</taxon>
        <taxon>Actinomycetota</taxon>
        <taxon>Actinomycetes</taxon>
        <taxon>Kitasatosporales</taxon>
        <taxon>Streptomycetaceae</taxon>
        <taxon>Streptomyces</taxon>
    </lineage>
</organism>
<dbReference type="InterPro" id="IPR013022">
    <property type="entry name" value="Xyl_isomerase-like_TIM-brl"/>
</dbReference>
<dbReference type="PANTHER" id="PTHR12110">
    <property type="entry name" value="HYDROXYPYRUVATE ISOMERASE"/>
    <property type="match status" value="1"/>
</dbReference>
<evidence type="ECO:0000313" key="2">
    <source>
        <dbReference type="EMBL" id="RNG20097.1"/>
    </source>
</evidence>
<comment type="caution">
    <text evidence="2">The sequence shown here is derived from an EMBL/GenBank/DDBJ whole genome shotgun (WGS) entry which is preliminary data.</text>
</comment>
<dbReference type="EMBL" id="RIBZ01000289">
    <property type="protein sequence ID" value="RNG20097.1"/>
    <property type="molecule type" value="Genomic_DNA"/>
</dbReference>
<name>A0A3M8VSF7_9ACTN</name>
<evidence type="ECO:0000259" key="1">
    <source>
        <dbReference type="Pfam" id="PF01261"/>
    </source>
</evidence>
<gene>
    <name evidence="2" type="ORF">EEJ42_24090</name>
</gene>
<dbReference type="AlphaFoldDB" id="A0A3M8VSF7"/>
<protein>
    <submittedName>
        <fullName evidence="2">Sugar phosphate isomerase/epimerase</fullName>
    </submittedName>
</protein>
<dbReference type="InterPro" id="IPR036237">
    <property type="entry name" value="Xyl_isomerase-like_sf"/>
</dbReference>
<accession>A0A3M8VSF7</accession>
<dbReference type="InterPro" id="IPR050312">
    <property type="entry name" value="IolE/XylAMocC-like"/>
</dbReference>
<sequence>MTAEDLLATCWTTAGDAAPGWDDERSPLTLRERAEAAGAAGFTGFGLLYADLVEAERTYGLAGIRSLLADNGLVHLELELLVDWWADGHRRAASDAVRRDLLRTAEALGAHHLKIGPDVEDRPWDPDAWAEEFAALAAQADGVGARLGIEFLPWSNLKTVHDGLRLVEAAGHPAGGLIIDAWHTERAHTPPADLAGVPRSRIVGVELNDADRQVVGTLFEDTVRRRRLCGEGSFALPDIITALRATGWSGPWGVEILSDAHRALPVREATDAAYRTALEVLHPAR</sequence>